<evidence type="ECO:0000256" key="2">
    <source>
        <dbReference type="SAM" id="SignalP"/>
    </source>
</evidence>
<evidence type="ECO:0000313" key="5">
    <source>
        <dbReference type="Proteomes" id="UP000271624"/>
    </source>
</evidence>
<comment type="caution">
    <text evidence="4">The sequence shown here is derived from an EMBL/GenBank/DDBJ whole genome shotgun (WGS) entry which is preliminary data.</text>
</comment>
<dbReference type="OrthoDB" id="117402at2"/>
<evidence type="ECO:0000259" key="3">
    <source>
        <dbReference type="PROSITE" id="PS51352"/>
    </source>
</evidence>
<dbReference type="AlphaFoldDB" id="A0A433VBC6"/>
<dbReference type="Gene3D" id="3.40.30.10">
    <property type="entry name" value="Glutaredoxin"/>
    <property type="match status" value="1"/>
</dbReference>
<dbReference type="Proteomes" id="UP000271624">
    <property type="component" value="Unassembled WGS sequence"/>
</dbReference>
<feature type="domain" description="Thioredoxin" evidence="3">
    <location>
        <begin position="62"/>
        <end position="243"/>
    </location>
</feature>
<reference evidence="4" key="2">
    <citation type="journal article" date="2019" name="Genome Biol. Evol.">
        <title>Day and night: Metabolic profiles and evolutionary relationships of six axenic non-marine cyanobacteria.</title>
        <authorList>
            <person name="Will S.E."/>
            <person name="Henke P."/>
            <person name="Boedeker C."/>
            <person name="Huang S."/>
            <person name="Brinkmann H."/>
            <person name="Rohde M."/>
            <person name="Jarek M."/>
            <person name="Friedl T."/>
            <person name="Seufert S."/>
            <person name="Schumacher M."/>
            <person name="Overmann J."/>
            <person name="Neumann-Schaal M."/>
            <person name="Petersen J."/>
        </authorList>
    </citation>
    <scope>NUCLEOTIDE SEQUENCE [LARGE SCALE GENOMIC DNA]</scope>
    <source>
        <strain evidence="4">PCC 7102</strain>
    </source>
</reference>
<organism evidence="4 5">
    <name type="scientific">Dulcicalothrix desertica PCC 7102</name>
    <dbReference type="NCBI Taxonomy" id="232991"/>
    <lineage>
        <taxon>Bacteria</taxon>
        <taxon>Bacillati</taxon>
        <taxon>Cyanobacteriota</taxon>
        <taxon>Cyanophyceae</taxon>
        <taxon>Nostocales</taxon>
        <taxon>Calotrichaceae</taxon>
        <taxon>Dulcicalothrix</taxon>
    </lineage>
</organism>
<feature type="chain" id="PRO_5030092517" description="Thioredoxin domain-containing protein" evidence="2">
    <location>
        <begin position="31"/>
        <end position="243"/>
    </location>
</feature>
<feature type="signal peptide" evidence="2">
    <location>
        <begin position="1"/>
        <end position="30"/>
    </location>
</feature>
<proteinExistence type="inferred from homology"/>
<dbReference type="PANTHER" id="PTHR13887">
    <property type="entry name" value="GLUTATHIONE S-TRANSFERASE KAPPA"/>
    <property type="match status" value="1"/>
</dbReference>
<comment type="similarity">
    <text evidence="1">Belongs to the thioredoxin family. DsbA subfamily.</text>
</comment>
<accession>A0A433VBC6</accession>
<dbReference type="SUPFAM" id="SSF52833">
    <property type="entry name" value="Thioredoxin-like"/>
    <property type="match status" value="1"/>
</dbReference>
<dbReference type="InterPro" id="IPR012336">
    <property type="entry name" value="Thioredoxin-like_fold"/>
</dbReference>
<dbReference type="RefSeq" id="WP_127083382.1">
    <property type="nucleotide sequence ID" value="NZ_RSCL01000013.1"/>
</dbReference>
<dbReference type="PROSITE" id="PS51352">
    <property type="entry name" value="THIOREDOXIN_2"/>
    <property type="match status" value="1"/>
</dbReference>
<dbReference type="EMBL" id="RSCL01000013">
    <property type="protein sequence ID" value="RUT03406.1"/>
    <property type="molecule type" value="Genomic_DNA"/>
</dbReference>
<evidence type="ECO:0000256" key="1">
    <source>
        <dbReference type="ARBA" id="ARBA00005791"/>
    </source>
</evidence>
<name>A0A433VBC6_9CYAN</name>
<protein>
    <recommendedName>
        <fullName evidence="3">Thioredoxin domain-containing protein</fullName>
    </recommendedName>
</protein>
<dbReference type="InterPro" id="IPR036249">
    <property type="entry name" value="Thioredoxin-like_sf"/>
</dbReference>
<dbReference type="InterPro" id="IPR013766">
    <property type="entry name" value="Thioredoxin_domain"/>
</dbReference>
<dbReference type="Pfam" id="PF13462">
    <property type="entry name" value="Thioredoxin_4"/>
    <property type="match status" value="1"/>
</dbReference>
<evidence type="ECO:0000313" key="4">
    <source>
        <dbReference type="EMBL" id="RUT03406.1"/>
    </source>
</evidence>
<dbReference type="PANTHER" id="PTHR13887:SF55">
    <property type="entry name" value="SLR0313 PROTEIN"/>
    <property type="match status" value="1"/>
</dbReference>
<gene>
    <name evidence="4" type="ORF">DSM106972_050450</name>
</gene>
<reference evidence="4" key="1">
    <citation type="submission" date="2018-12" db="EMBL/GenBank/DDBJ databases">
        <authorList>
            <person name="Will S."/>
            <person name="Neumann-Schaal M."/>
            <person name="Henke P."/>
        </authorList>
    </citation>
    <scope>NUCLEOTIDE SEQUENCE</scope>
    <source>
        <strain evidence="4">PCC 7102</strain>
    </source>
</reference>
<keyword evidence="5" id="KW-1185">Reference proteome</keyword>
<keyword evidence="2" id="KW-0732">Signal</keyword>
<sequence>MNNFIQTRVLRIAILLICFTVLLWAPPVQAASRLEEQVLKIIREHPEALIDSVQKYQQEQQTKLQQTRQAFLQDLRMNPQQVIGESPATGSTPSKAILVEFSDFQCPYCAEAHKTLKKLLAKYPDKFTLVYKHFPLPNTHPQAVAAAQAAWAAQQQGKFWEYEDALFTNQNKLGEEFYIETAKNLNLDLDKFAQDRAIANNTIRKDVLLATQLGVSGTPFFVLNTDNYSGGIELTEIEKIIKS</sequence>